<comment type="caution">
    <text evidence="9">The sequence shown here is derived from an EMBL/GenBank/DDBJ whole genome shotgun (WGS) entry which is preliminary data.</text>
</comment>
<keyword evidence="5 8" id="KW-0472">Membrane</keyword>
<evidence type="ECO:0000256" key="7">
    <source>
        <dbReference type="ARBA" id="ARBA00041344"/>
    </source>
</evidence>
<dbReference type="GO" id="GO:0032981">
    <property type="term" value="P:mitochondrial respiratory chain complex I assembly"/>
    <property type="evidence" value="ECO:0007669"/>
    <property type="project" value="InterPro"/>
</dbReference>
<evidence type="ECO:0000256" key="1">
    <source>
        <dbReference type="ARBA" id="ARBA00004141"/>
    </source>
</evidence>
<keyword evidence="10" id="KW-1185">Reference proteome</keyword>
<dbReference type="GO" id="GO:0005739">
    <property type="term" value="C:mitochondrion"/>
    <property type="evidence" value="ECO:0007669"/>
    <property type="project" value="TreeGrafter"/>
</dbReference>
<sequence length="279" mass="31344">MCKVSQRIRCCLSRGGVNSWFMNQFSVRAAVAEDDSSRVSSPQEHPKNTVKPISIVSSELEMLARAYIQQETGMERVKMIFKKDHMGKSSPELEYIQVVLVQTFVISFFMKYVPEFRLARQDFIREHHGTVFRTRIEAVRRMQDHVSLRAASAGGRFAVKMTAFASGFAFISQMIASYRNKTSVLEYTVAAGVTGGLARIQLGIRGFIAGSILGSMLGSIVGCVAYGIFKAYDATQEQRHLHIIMSQLEVIKSVEGEHDFKKRIEEVKRSQFNQSLPAS</sequence>
<comment type="subcellular location">
    <subcellularLocation>
        <location evidence="1">Membrane</location>
        <topology evidence="1">Multi-pass membrane protein</topology>
    </subcellularLocation>
</comment>
<dbReference type="GO" id="GO:0016020">
    <property type="term" value="C:membrane"/>
    <property type="evidence" value="ECO:0007669"/>
    <property type="project" value="UniProtKB-SubCell"/>
</dbReference>
<accession>A0AAE1B846</accession>
<organism evidence="9 10">
    <name type="scientific">Elysia crispata</name>
    <name type="common">lettuce slug</name>
    <dbReference type="NCBI Taxonomy" id="231223"/>
    <lineage>
        <taxon>Eukaryota</taxon>
        <taxon>Metazoa</taxon>
        <taxon>Spiralia</taxon>
        <taxon>Lophotrochozoa</taxon>
        <taxon>Mollusca</taxon>
        <taxon>Gastropoda</taxon>
        <taxon>Heterobranchia</taxon>
        <taxon>Euthyneura</taxon>
        <taxon>Panpulmonata</taxon>
        <taxon>Sacoglossa</taxon>
        <taxon>Placobranchoidea</taxon>
        <taxon>Plakobranchidae</taxon>
        <taxon>Elysia</taxon>
    </lineage>
</organism>
<evidence type="ECO:0000256" key="3">
    <source>
        <dbReference type="ARBA" id="ARBA00022692"/>
    </source>
</evidence>
<evidence type="ECO:0000256" key="8">
    <source>
        <dbReference type="SAM" id="Phobius"/>
    </source>
</evidence>
<dbReference type="EMBL" id="JAWDGP010000422">
    <property type="protein sequence ID" value="KAK3800646.1"/>
    <property type="molecule type" value="Genomic_DNA"/>
</dbReference>
<keyword evidence="4 8" id="KW-1133">Transmembrane helix</keyword>
<dbReference type="Proteomes" id="UP001283361">
    <property type="component" value="Unassembled WGS sequence"/>
</dbReference>
<evidence type="ECO:0000313" key="10">
    <source>
        <dbReference type="Proteomes" id="UP001283361"/>
    </source>
</evidence>
<name>A0AAE1B846_9GAST</name>
<evidence type="ECO:0000256" key="5">
    <source>
        <dbReference type="ARBA" id="ARBA00023136"/>
    </source>
</evidence>
<reference evidence="9" key="1">
    <citation type="journal article" date="2023" name="G3 (Bethesda)">
        <title>A reference genome for the long-term kleptoplast-retaining sea slug Elysia crispata morphotype clarki.</title>
        <authorList>
            <person name="Eastman K.E."/>
            <person name="Pendleton A.L."/>
            <person name="Shaikh M.A."/>
            <person name="Suttiyut T."/>
            <person name="Ogas R."/>
            <person name="Tomko P."/>
            <person name="Gavelis G."/>
            <person name="Widhalm J.R."/>
            <person name="Wisecaver J.H."/>
        </authorList>
    </citation>
    <scope>NUCLEOTIDE SEQUENCE</scope>
    <source>
        <strain evidence="9">ECLA1</strain>
    </source>
</reference>
<keyword evidence="3 8" id="KW-0812">Transmembrane</keyword>
<evidence type="ECO:0000256" key="4">
    <source>
        <dbReference type="ARBA" id="ARBA00022989"/>
    </source>
</evidence>
<dbReference type="AlphaFoldDB" id="A0AAE1B846"/>
<proteinExistence type="inferred from homology"/>
<gene>
    <name evidence="9" type="ORF">RRG08_003053</name>
</gene>
<protein>
    <recommendedName>
        <fullName evidence="6">Complex I assembly factor TIMMDC1, mitochondrial</fullName>
    </recommendedName>
    <alternativeName>
        <fullName evidence="7">Translocase of inner mitochondrial membrane domain-containing protein 1</fullName>
    </alternativeName>
</protein>
<evidence type="ECO:0000256" key="6">
    <source>
        <dbReference type="ARBA" id="ARBA00040778"/>
    </source>
</evidence>
<dbReference type="InterPro" id="IPR055299">
    <property type="entry name" value="TIMMDC1"/>
</dbReference>
<feature type="transmembrane region" description="Helical" evidence="8">
    <location>
        <begin position="207"/>
        <end position="229"/>
    </location>
</feature>
<dbReference type="PANTHER" id="PTHR13002:SF1">
    <property type="entry name" value="COMPLEX I ASSEMBLY FACTOR TIMMDC1, MITOCHONDRIAL"/>
    <property type="match status" value="1"/>
</dbReference>
<comment type="similarity">
    <text evidence="2">Belongs to the Tim17/Tim22/Tim23 family.</text>
</comment>
<dbReference type="PANTHER" id="PTHR13002">
    <property type="entry name" value="C3ORF1 PROTEIN-RELATED"/>
    <property type="match status" value="1"/>
</dbReference>
<evidence type="ECO:0000313" key="9">
    <source>
        <dbReference type="EMBL" id="KAK3800646.1"/>
    </source>
</evidence>
<evidence type="ECO:0000256" key="2">
    <source>
        <dbReference type="ARBA" id="ARBA00008444"/>
    </source>
</evidence>